<sequence length="146" mass="16159">MRFLLISLSLIFGNVHADTINNYMNIANNIPQMEIKADPQAQAWARSARHVLTITCESIAETLTQANDAAKMQGKPIFCLPQGVQLNSITMNELIQQTYKEISSQRSDKDTMTVSQVALLGISKQFPCQQSPADKQMAHVASLLSH</sequence>
<keyword evidence="1" id="KW-0732">Signal</keyword>
<protein>
    <submittedName>
        <fullName evidence="2">Phosphatase</fullName>
    </submittedName>
</protein>
<comment type="caution">
    <text evidence="2">The sequence shown here is derived from an EMBL/GenBank/DDBJ whole genome shotgun (WGS) entry which is preliminary data.</text>
</comment>
<keyword evidence="3" id="KW-1185">Reference proteome</keyword>
<dbReference type="STRING" id="1122169.Lsha_0205"/>
<dbReference type="eggNOG" id="ENOG5031E32">
    <property type="taxonomic scope" value="Bacteria"/>
</dbReference>
<dbReference type="AlphaFoldDB" id="A0A0W0Z9Q3"/>
<evidence type="ECO:0000313" key="3">
    <source>
        <dbReference type="Proteomes" id="UP000054600"/>
    </source>
</evidence>
<name>A0A0W0Z9Q3_9GAMM</name>
<reference evidence="2 3" key="1">
    <citation type="submission" date="2015-11" db="EMBL/GenBank/DDBJ databases">
        <title>Genomic analysis of 38 Legionella species identifies large and diverse effector repertoires.</title>
        <authorList>
            <person name="Burstein D."/>
            <person name="Amaro F."/>
            <person name="Zusman T."/>
            <person name="Lifshitz Z."/>
            <person name="Cohen O."/>
            <person name="Gilbert J.A."/>
            <person name="Pupko T."/>
            <person name="Shuman H.A."/>
            <person name="Segal G."/>
        </authorList>
    </citation>
    <scope>NUCLEOTIDE SEQUENCE [LARGE SCALE GENOMIC DNA]</scope>
    <source>
        <strain evidence="2 3">ATCC 49655</strain>
    </source>
</reference>
<organism evidence="2 3">
    <name type="scientific">Legionella shakespearei DSM 23087</name>
    <dbReference type="NCBI Taxonomy" id="1122169"/>
    <lineage>
        <taxon>Bacteria</taxon>
        <taxon>Pseudomonadati</taxon>
        <taxon>Pseudomonadota</taxon>
        <taxon>Gammaproteobacteria</taxon>
        <taxon>Legionellales</taxon>
        <taxon>Legionellaceae</taxon>
        <taxon>Legionella</taxon>
    </lineage>
</organism>
<dbReference type="PATRIC" id="fig|1122169.6.peg.228"/>
<proteinExistence type="predicted"/>
<dbReference type="Proteomes" id="UP000054600">
    <property type="component" value="Unassembled WGS sequence"/>
</dbReference>
<evidence type="ECO:0000256" key="1">
    <source>
        <dbReference type="SAM" id="SignalP"/>
    </source>
</evidence>
<accession>A0A0W0Z9Q3</accession>
<dbReference type="RefSeq" id="WP_018577088.1">
    <property type="nucleotide sequence ID" value="NZ_KB892394.1"/>
</dbReference>
<feature type="signal peptide" evidence="1">
    <location>
        <begin position="1"/>
        <end position="17"/>
    </location>
</feature>
<gene>
    <name evidence="2" type="ORF">Lsha_0205</name>
</gene>
<evidence type="ECO:0000313" key="2">
    <source>
        <dbReference type="EMBL" id="KTD65844.1"/>
    </source>
</evidence>
<dbReference type="EMBL" id="LNYW01000009">
    <property type="protein sequence ID" value="KTD65844.1"/>
    <property type="molecule type" value="Genomic_DNA"/>
</dbReference>
<dbReference type="OrthoDB" id="5645148at2"/>
<feature type="chain" id="PRO_5006918430" evidence="1">
    <location>
        <begin position="18"/>
        <end position="146"/>
    </location>
</feature>